<dbReference type="Gene3D" id="3.40.50.300">
    <property type="entry name" value="P-loop containing nucleotide triphosphate hydrolases"/>
    <property type="match status" value="1"/>
</dbReference>
<organism evidence="4 5">
    <name type="scientific">Mangrovivirga halotolerans</name>
    <dbReference type="NCBI Taxonomy" id="2993936"/>
    <lineage>
        <taxon>Bacteria</taxon>
        <taxon>Pseudomonadati</taxon>
        <taxon>Bacteroidota</taxon>
        <taxon>Cytophagia</taxon>
        <taxon>Cytophagales</taxon>
        <taxon>Mangrovivirgaceae</taxon>
        <taxon>Mangrovivirga</taxon>
    </lineage>
</organism>
<dbReference type="Pfam" id="PF00685">
    <property type="entry name" value="Sulfotransfer_1"/>
    <property type="match status" value="1"/>
</dbReference>
<evidence type="ECO:0000313" key="4">
    <source>
        <dbReference type="EMBL" id="MCX2745197.1"/>
    </source>
</evidence>
<sequence>MKSNKINFICLGAPKSGTTSLFHYLKGNPEVQMPFEKELHYFNAEDFDPDKVDVYHNNYFDNFEGLKGKVASRYFVNDLVPERLYNYNPDLKLIVIMREPVERAFSHYKMIKRIDEISLTLDDVLYKESSEKSFNKIKERVLGNSLYYSNIKKYLDFFPIENFHFMFLEELEANPHFEMEKLYSFLNINSRSKVDVTKKHFESKDGKFFNRLVPVLSKFKPLQLIWNSFPKKTKTKILHFYNTNIKTLGTKKETLSISEKKKYRKIFSNDISSLNNIVSVPWKEYNG</sequence>
<dbReference type="SUPFAM" id="SSF52540">
    <property type="entry name" value="P-loop containing nucleoside triphosphate hydrolases"/>
    <property type="match status" value="1"/>
</dbReference>
<dbReference type="PANTHER" id="PTHR10605:SF56">
    <property type="entry name" value="BIFUNCTIONAL HEPARAN SULFATE N-DEACETYLASE_N-SULFOTRANSFERASE"/>
    <property type="match status" value="1"/>
</dbReference>
<dbReference type="RefSeq" id="WP_266057749.1">
    <property type="nucleotide sequence ID" value="NZ_JAPFQN010000009.1"/>
</dbReference>
<keyword evidence="2" id="KW-0325">Glycoprotein</keyword>
<evidence type="ECO:0000313" key="5">
    <source>
        <dbReference type="Proteomes" id="UP001209885"/>
    </source>
</evidence>
<name>A0ABT3RUF0_9BACT</name>
<keyword evidence="1" id="KW-0808">Transferase</keyword>
<keyword evidence="5" id="KW-1185">Reference proteome</keyword>
<protein>
    <submittedName>
        <fullName evidence="4">Sulfotransferase</fullName>
    </submittedName>
</protein>
<reference evidence="4 5" key="1">
    <citation type="submission" date="2022-11" db="EMBL/GenBank/DDBJ databases">
        <title>The characterization of three novel Bacteroidetes species and genomic analysis of their roles in tidal elemental geochemical cycles.</title>
        <authorList>
            <person name="Ma K."/>
        </authorList>
    </citation>
    <scope>NUCLEOTIDE SEQUENCE [LARGE SCALE GENOMIC DNA]</scope>
    <source>
        <strain evidence="4 5">M17</strain>
    </source>
</reference>
<feature type="domain" description="Sulfotransferase" evidence="3">
    <location>
        <begin position="8"/>
        <end position="203"/>
    </location>
</feature>
<proteinExistence type="predicted"/>
<dbReference type="InterPro" id="IPR027417">
    <property type="entry name" value="P-loop_NTPase"/>
</dbReference>
<dbReference type="PANTHER" id="PTHR10605">
    <property type="entry name" value="HEPARAN SULFATE SULFOTRANSFERASE"/>
    <property type="match status" value="1"/>
</dbReference>
<accession>A0ABT3RUF0</accession>
<dbReference type="Proteomes" id="UP001209885">
    <property type="component" value="Unassembled WGS sequence"/>
</dbReference>
<evidence type="ECO:0000256" key="2">
    <source>
        <dbReference type="ARBA" id="ARBA00023180"/>
    </source>
</evidence>
<dbReference type="InterPro" id="IPR000863">
    <property type="entry name" value="Sulfotransferase_dom"/>
</dbReference>
<comment type="caution">
    <text evidence="4">The sequence shown here is derived from an EMBL/GenBank/DDBJ whole genome shotgun (WGS) entry which is preliminary data.</text>
</comment>
<evidence type="ECO:0000259" key="3">
    <source>
        <dbReference type="Pfam" id="PF00685"/>
    </source>
</evidence>
<gene>
    <name evidence="4" type="ORF">OO013_15055</name>
</gene>
<dbReference type="EMBL" id="JAPFQN010000009">
    <property type="protein sequence ID" value="MCX2745197.1"/>
    <property type="molecule type" value="Genomic_DNA"/>
</dbReference>
<evidence type="ECO:0000256" key="1">
    <source>
        <dbReference type="ARBA" id="ARBA00022679"/>
    </source>
</evidence>
<dbReference type="InterPro" id="IPR037359">
    <property type="entry name" value="NST/OST"/>
</dbReference>